<name>A0A7V7QKZ0_9FIRM</name>
<dbReference type="Proteomes" id="UP000461768">
    <property type="component" value="Unassembled WGS sequence"/>
</dbReference>
<evidence type="ECO:0000313" key="3">
    <source>
        <dbReference type="EMBL" id="KAB1438547.1"/>
    </source>
</evidence>
<feature type="domain" description="DUF4474" evidence="2">
    <location>
        <begin position="50"/>
        <end position="286"/>
    </location>
</feature>
<dbReference type="EMBL" id="WAGX01000005">
    <property type="protein sequence ID" value="KAB1438547.1"/>
    <property type="molecule type" value="Genomic_DNA"/>
</dbReference>
<sequence length="308" mass="35211">MTILYIKILCIFIIFILVIGAFIYVRVRKQRNTFLMVEQSQKAAKLYDEFASRGFFYSSKDDAFYSTEDAPQSKFGNCQLYDDTMPLIGTIVDCEPIQFDFDNRHWLIEFWKGQYGMASGCQIGVYSTSNDTIKGPGFHGSFYESPDNKECCFISYTLKKKNKTLLSHASKECFSAGLKVGEFSNPSSLALKVCLTFPNKKMVLPFVGGLKAAGYAANEYRVLFHNVTVHFTKPHTTQPASRTRVQEAIIQQGNRFDCNKYSKLTKNCSNTLEKLILLKNINTELYEKVLKSFYSKELYSNYETISHL</sequence>
<reference evidence="3 4" key="2">
    <citation type="submission" date="2020-02" db="EMBL/GenBank/DDBJ databases">
        <title>Candidatus Galacturonibacter soehngenii shows hetero-acetogenic catabolism of galacturonic acid but lacks a canonical carbon monoxide dehydrogenase/acetyl-CoA synthase complex.</title>
        <authorList>
            <person name="Diender M."/>
            <person name="Stouten G.R."/>
            <person name="Petersen J.F."/>
            <person name="Nielsen P.H."/>
            <person name="Dueholm M.S."/>
            <person name="Pronk J.T."/>
            <person name="Van Loosdrecht M.C.M."/>
        </authorList>
    </citation>
    <scope>NUCLEOTIDE SEQUENCE [LARGE SCALE GENOMIC DNA]</scope>
    <source>
        <strain evidence="3">GalUA</strain>
    </source>
</reference>
<dbReference type="Pfam" id="PF14751">
    <property type="entry name" value="DUF4474"/>
    <property type="match status" value="1"/>
</dbReference>
<keyword evidence="1" id="KW-0812">Transmembrane</keyword>
<keyword evidence="4" id="KW-1185">Reference proteome</keyword>
<keyword evidence="1" id="KW-0472">Membrane</keyword>
<dbReference type="RefSeq" id="WP_151146165.1">
    <property type="nucleotide sequence ID" value="NZ_WAGX01000005.1"/>
</dbReference>
<reference evidence="3 4" key="1">
    <citation type="submission" date="2019-09" db="EMBL/GenBank/DDBJ databases">
        <authorList>
            <person name="Valk L.C."/>
        </authorList>
    </citation>
    <scope>NUCLEOTIDE SEQUENCE [LARGE SCALE GENOMIC DNA]</scope>
    <source>
        <strain evidence="3">GalUA</strain>
    </source>
</reference>
<protein>
    <submittedName>
        <fullName evidence="3">DUF4474 domain-containing protein</fullName>
    </submittedName>
</protein>
<accession>A0A7V7QKZ0</accession>
<organism evidence="3 4">
    <name type="scientific">Candidatus Galacturonatibacter soehngenii</name>
    <dbReference type="NCBI Taxonomy" id="2307010"/>
    <lineage>
        <taxon>Bacteria</taxon>
        <taxon>Bacillati</taxon>
        <taxon>Bacillota</taxon>
        <taxon>Clostridia</taxon>
        <taxon>Lachnospirales</taxon>
        <taxon>Lachnospiraceae</taxon>
        <taxon>Candidatus Galacturonatibacter</taxon>
    </lineage>
</organism>
<evidence type="ECO:0000259" key="2">
    <source>
        <dbReference type="Pfam" id="PF14751"/>
    </source>
</evidence>
<dbReference type="OrthoDB" id="1863351at2"/>
<gene>
    <name evidence="3" type="ORF">F7O84_13505</name>
</gene>
<proteinExistence type="predicted"/>
<evidence type="ECO:0000313" key="4">
    <source>
        <dbReference type="Proteomes" id="UP000461768"/>
    </source>
</evidence>
<keyword evidence="1" id="KW-1133">Transmembrane helix</keyword>
<dbReference type="AlphaFoldDB" id="A0A7V7QKZ0"/>
<dbReference type="InterPro" id="IPR029322">
    <property type="entry name" value="DUF4474"/>
</dbReference>
<comment type="caution">
    <text evidence="3">The sequence shown here is derived from an EMBL/GenBank/DDBJ whole genome shotgun (WGS) entry which is preliminary data.</text>
</comment>
<feature type="transmembrane region" description="Helical" evidence="1">
    <location>
        <begin position="6"/>
        <end position="25"/>
    </location>
</feature>
<evidence type="ECO:0000256" key="1">
    <source>
        <dbReference type="SAM" id="Phobius"/>
    </source>
</evidence>